<dbReference type="Proteomes" id="UP000309340">
    <property type="component" value="Unassembled WGS sequence"/>
</dbReference>
<feature type="region of interest" description="Disordered" evidence="1">
    <location>
        <begin position="1"/>
        <end position="33"/>
    </location>
</feature>
<gene>
    <name evidence="2" type="ORF">B0A55_03732</name>
</gene>
<sequence>MTDDPERSLAPEYSTNARDPMQTLHQESDPSAVPHDLLSRSQIEALQQFIGMQQPNQQTRADDVSFFPSDMPTTSQVGHYSYLHLHSAAGDQVVGKMDGMVTPALILVMEGPKRKSTRRSLGEMAASDDGLTPPRRRRQVKHAHVPIVPTPSTSTGSSFGRNFTHPRQRKTQQMLSTPATIVQAMVTATSSVFTSNVTVSVTNQSTLTAPSGAAIMSPNTLILPHPVGNGAGGTTQGNPGKRMIKGGTMRIVGRTLAFKDAPDETVNLFRGWTGAVEIIELFPNHTTWPRVMLRLLGNNWTTKEIAAVQLFARDALDKDTLQRRYDAVRYQAIKPGKYLFPHVPGWTPTANPGDVPPVTNYDVTPFMPPPSKVSTLPSITLYEIGKDIVHFPSPEDSGPLTKAVQWAVRIGNTAYTTDDIPALAQAFGWTWPAEATTNDSDQDNANASSHSAFTYPATPTQMTDATDAYTFNGGVADDCDSAAPQHGFRASGGSAVHPHHPENQTSMYQHRPYPSWPPMTSSHFSNNTPGHFAHGNHAIRNFAVPVYGNKRQPANSSSAPTTHQSTDLLGLEINRYLSSRLADPYAYGYHTQRPQAQHAPPYPSRPFDVGPCANQYSDPGFMLNP</sequence>
<evidence type="ECO:0000313" key="2">
    <source>
        <dbReference type="EMBL" id="TKA76359.1"/>
    </source>
</evidence>
<keyword evidence="3" id="KW-1185">Reference proteome</keyword>
<dbReference type="STRING" id="329884.A0A4V5NJ36"/>
<organism evidence="2 3">
    <name type="scientific">Friedmanniomyces simplex</name>
    <dbReference type="NCBI Taxonomy" id="329884"/>
    <lineage>
        <taxon>Eukaryota</taxon>
        <taxon>Fungi</taxon>
        <taxon>Dikarya</taxon>
        <taxon>Ascomycota</taxon>
        <taxon>Pezizomycotina</taxon>
        <taxon>Dothideomycetes</taxon>
        <taxon>Dothideomycetidae</taxon>
        <taxon>Mycosphaerellales</taxon>
        <taxon>Teratosphaeriaceae</taxon>
        <taxon>Friedmanniomyces</taxon>
    </lineage>
</organism>
<evidence type="ECO:0000256" key="1">
    <source>
        <dbReference type="SAM" id="MobiDB-lite"/>
    </source>
</evidence>
<reference evidence="2 3" key="1">
    <citation type="submission" date="2017-03" db="EMBL/GenBank/DDBJ databases">
        <title>Genomes of endolithic fungi from Antarctica.</title>
        <authorList>
            <person name="Coleine C."/>
            <person name="Masonjones S."/>
            <person name="Stajich J.E."/>
        </authorList>
    </citation>
    <scope>NUCLEOTIDE SEQUENCE [LARGE SCALE GENOMIC DNA]</scope>
    <source>
        <strain evidence="2 3">CCFEE 5184</strain>
    </source>
</reference>
<dbReference type="OrthoDB" id="3796227at2759"/>
<dbReference type="AlphaFoldDB" id="A0A4V5NJ36"/>
<proteinExistence type="predicted"/>
<accession>A0A4V5NJ36</accession>
<evidence type="ECO:0000313" key="3">
    <source>
        <dbReference type="Proteomes" id="UP000309340"/>
    </source>
</evidence>
<comment type="caution">
    <text evidence="2">The sequence shown here is derived from an EMBL/GenBank/DDBJ whole genome shotgun (WGS) entry which is preliminary data.</text>
</comment>
<protein>
    <submittedName>
        <fullName evidence="2">Uncharacterized protein</fullName>
    </submittedName>
</protein>
<name>A0A4V5NJ36_9PEZI</name>
<dbReference type="EMBL" id="NAJQ01000166">
    <property type="protein sequence ID" value="TKA76359.1"/>
    <property type="molecule type" value="Genomic_DNA"/>
</dbReference>
<feature type="region of interest" description="Disordered" evidence="1">
    <location>
        <begin position="113"/>
        <end position="142"/>
    </location>
</feature>